<evidence type="ECO:0000256" key="5">
    <source>
        <dbReference type="ARBA" id="ARBA00022794"/>
    </source>
</evidence>
<dbReference type="GO" id="GO:0005929">
    <property type="term" value="C:cilium"/>
    <property type="evidence" value="ECO:0007669"/>
    <property type="project" value="UniProtKB-ARBA"/>
</dbReference>
<evidence type="ECO:0000256" key="1">
    <source>
        <dbReference type="ARBA" id="ARBA00004120"/>
    </source>
</evidence>
<keyword evidence="3" id="KW-0963">Cytoplasm</keyword>
<evidence type="ECO:0000256" key="7">
    <source>
        <dbReference type="ARBA" id="ARBA00023212"/>
    </source>
</evidence>
<accession>A0AAE1NIH3</accession>
<dbReference type="Proteomes" id="UP001292094">
    <property type="component" value="Unassembled WGS sequence"/>
</dbReference>
<dbReference type="Pfam" id="PF07162">
    <property type="entry name" value="B9-C2"/>
    <property type="match status" value="1"/>
</dbReference>
<dbReference type="InterPro" id="IPR010796">
    <property type="entry name" value="C2_B9-type_dom"/>
</dbReference>
<dbReference type="InterPro" id="IPR057724">
    <property type="entry name" value="TCTN1-3_N"/>
</dbReference>
<keyword evidence="5" id="KW-0970">Cilium biogenesis/degradation</keyword>
<dbReference type="Pfam" id="PF25752">
    <property type="entry name" value="DUF1619_N"/>
    <property type="match status" value="1"/>
</dbReference>
<comment type="caution">
    <text evidence="12">The sequence shown here is derived from an EMBL/GenBank/DDBJ whole genome shotgun (WGS) entry which is preliminary data.</text>
</comment>
<evidence type="ECO:0000256" key="8">
    <source>
        <dbReference type="ARBA" id="ARBA00023273"/>
    </source>
</evidence>
<keyword evidence="6" id="KW-0325">Glycoprotein</keyword>
<evidence type="ECO:0000259" key="10">
    <source>
        <dbReference type="Pfam" id="PF07773"/>
    </source>
</evidence>
<evidence type="ECO:0000256" key="9">
    <source>
        <dbReference type="SAM" id="MobiDB-lite"/>
    </source>
</evidence>
<feature type="domain" description="Tectonic-1-3 N-terminal" evidence="11">
    <location>
        <begin position="272"/>
        <end position="353"/>
    </location>
</feature>
<dbReference type="PANTHER" id="PTHR14611">
    <property type="entry name" value="TECTONIC FAMILY MEMBER"/>
    <property type="match status" value="1"/>
</dbReference>
<feature type="region of interest" description="Disordered" evidence="9">
    <location>
        <begin position="230"/>
        <end position="264"/>
    </location>
</feature>
<dbReference type="AlphaFoldDB" id="A0AAE1NIH3"/>
<evidence type="ECO:0000313" key="12">
    <source>
        <dbReference type="EMBL" id="KAK4290694.1"/>
    </source>
</evidence>
<keyword evidence="13" id="KW-1185">Reference proteome</keyword>
<evidence type="ECO:0000256" key="6">
    <source>
        <dbReference type="ARBA" id="ARBA00023180"/>
    </source>
</evidence>
<keyword evidence="4" id="KW-0732">Signal</keyword>
<dbReference type="InterPro" id="IPR011677">
    <property type="entry name" value="TCTN1-3_dom"/>
</dbReference>
<comment type="similarity">
    <text evidence="2">Belongs to the tectonic family.</text>
</comment>
<dbReference type="Pfam" id="PF07773">
    <property type="entry name" value="TCTN_DUF1619"/>
    <property type="match status" value="1"/>
</dbReference>
<dbReference type="EMBL" id="JAWZYT010005400">
    <property type="protein sequence ID" value="KAK4290694.1"/>
    <property type="molecule type" value="Genomic_DNA"/>
</dbReference>
<feature type="compositionally biased region" description="Low complexity" evidence="9">
    <location>
        <begin position="485"/>
        <end position="498"/>
    </location>
</feature>
<gene>
    <name evidence="12" type="ORF">Pmani_036430</name>
</gene>
<evidence type="ECO:0008006" key="14">
    <source>
        <dbReference type="Google" id="ProtNLM"/>
    </source>
</evidence>
<feature type="region of interest" description="Disordered" evidence="9">
    <location>
        <begin position="485"/>
        <end position="508"/>
    </location>
</feature>
<sequence>MIQKVKRSVWTLMAEVHIIGQLSSTSGFPCASLFCKWSLQLGGGWKVVEGVSEGQTQADQSDTGNTSTWCHPIDLHLSTRGIQGWPRLLLQVYRQDDLGRVDLCGYGVTHVPTRPGHHTLVCHTWRPVGTFGEEVRRAFLGGGPQLLSTEFIHSSLERYRLHTIAAGQVHLELGIILRNFEKPLWGQDTETDLEQVDTETTLAIPFSGREESYPDYFWGNETGNINGTWNETDKMNGTTDTPSDTSTLPPTTPGTDAPTTSPDSMTESDFLIDDFCICDLKVGLCDVNCCCDEDCTPEDRMVFSHCRTRPQPVLDNRYCYQKYLAFSNNTEYHTEVVKEGLFCIITDNLPQRTTYTQAKGARSLEEYEKLNQDSKHFPWKTSHLPVPSFSETGYLAGGPVWGIDPAGNIFLIGVPSSVIGSGCETRESLRYLETTKSDCIWVQDSLLDHCHATSHFSLPALVAFYVIADPSRLFQNASISTTEETATTVTSSTEASTTHSDIVTDTTSPDLPTSNPLFDLPEAELLEGNLRVVDILEHEDRFNNWQIPDDVNEMVLLPVKVYICFNQDGEENCTETSFSNLPKPTYSREVCGNVVRHIHYIFTHNGTMGIVEARANVYLTNLTKDMVRFSQMFQSKFVWASAKEQMVLERSGRPGYIIGKPVILGTLVGNVTEDGEKREAISLNPDPRQWLTILSGGRLGNCGEARSQVKFGVEVRSGCVVEVTQTDLTQCTKLQQQFLDLLLGPILQEAETEMLRVATFGDSSIHNAGDWVPLLVPELPHLAAYSGQTSGGYKCSELTLSMHLEIAFTLQGALANPQAKIIAVVLRFGSPQTLEFTCNSINCNIQCGSPDCHNIQGVELVSSVAFVDATQPSEPAYASPPTWEVKLPYDFFYPFLPAASSHLQAEVIYIMAAYCTAWLLCY</sequence>
<comment type="subcellular location">
    <subcellularLocation>
        <location evidence="1">Cytoplasm</location>
        <location evidence="1">Cytoskeleton</location>
        <location evidence="1">Cilium basal body</location>
    </subcellularLocation>
</comment>
<organism evidence="12 13">
    <name type="scientific">Petrolisthes manimaculis</name>
    <dbReference type="NCBI Taxonomy" id="1843537"/>
    <lineage>
        <taxon>Eukaryota</taxon>
        <taxon>Metazoa</taxon>
        <taxon>Ecdysozoa</taxon>
        <taxon>Arthropoda</taxon>
        <taxon>Crustacea</taxon>
        <taxon>Multicrustacea</taxon>
        <taxon>Malacostraca</taxon>
        <taxon>Eumalacostraca</taxon>
        <taxon>Eucarida</taxon>
        <taxon>Decapoda</taxon>
        <taxon>Pleocyemata</taxon>
        <taxon>Anomura</taxon>
        <taxon>Galatheoidea</taxon>
        <taxon>Porcellanidae</taxon>
        <taxon>Petrolisthes</taxon>
    </lineage>
</organism>
<dbReference type="GO" id="GO:0060271">
    <property type="term" value="P:cilium assembly"/>
    <property type="evidence" value="ECO:0007669"/>
    <property type="project" value="TreeGrafter"/>
</dbReference>
<proteinExistence type="inferred from homology"/>
<dbReference type="PANTHER" id="PTHR14611:SF2">
    <property type="entry name" value="TECTONIC"/>
    <property type="match status" value="1"/>
</dbReference>
<evidence type="ECO:0000256" key="4">
    <source>
        <dbReference type="ARBA" id="ARBA00022729"/>
    </source>
</evidence>
<protein>
    <recommendedName>
        <fullName evidence="14">Tectonic-2</fullName>
    </recommendedName>
</protein>
<feature type="domain" description="Tectonic-1-3" evidence="10">
    <location>
        <begin position="652"/>
        <end position="830"/>
    </location>
</feature>
<reference evidence="12" key="1">
    <citation type="submission" date="2023-11" db="EMBL/GenBank/DDBJ databases">
        <title>Genome assemblies of two species of porcelain crab, Petrolisthes cinctipes and Petrolisthes manimaculis (Anomura: Porcellanidae).</title>
        <authorList>
            <person name="Angst P."/>
        </authorList>
    </citation>
    <scope>NUCLEOTIDE SEQUENCE</scope>
    <source>
        <strain evidence="12">PB745_02</strain>
        <tissue evidence="12">Gill</tissue>
    </source>
</reference>
<feature type="compositionally biased region" description="Low complexity" evidence="9">
    <location>
        <begin position="237"/>
        <end position="262"/>
    </location>
</feature>
<dbReference type="PROSITE" id="PS51381">
    <property type="entry name" value="C2_B9"/>
    <property type="match status" value="1"/>
</dbReference>
<evidence type="ECO:0000256" key="3">
    <source>
        <dbReference type="ARBA" id="ARBA00022490"/>
    </source>
</evidence>
<name>A0AAE1NIH3_9EUCA</name>
<evidence type="ECO:0000259" key="11">
    <source>
        <dbReference type="Pfam" id="PF25752"/>
    </source>
</evidence>
<keyword evidence="7" id="KW-0206">Cytoskeleton</keyword>
<dbReference type="InterPro" id="IPR040354">
    <property type="entry name" value="TCTN1-3"/>
</dbReference>
<feature type="compositionally biased region" description="Polar residues" evidence="9">
    <location>
        <begin position="499"/>
        <end position="508"/>
    </location>
</feature>
<evidence type="ECO:0000313" key="13">
    <source>
        <dbReference type="Proteomes" id="UP001292094"/>
    </source>
</evidence>
<keyword evidence="8" id="KW-0966">Cell projection</keyword>
<evidence type="ECO:0000256" key="2">
    <source>
        <dbReference type="ARBA" id="ARBA00007633"/>
    </source>
</evidence>